<gene>
    <name evidence="2" type="ORF">SAMN05192585_11024</name>
</gene>
<protein>
    <submittedName>
        <fullName evidence="2">Helix-turn-helix</fullName>
    </submittedName>
</protein>
<name>A0A1G9Y5S1_9FIRM</name>
<proteinExistence type="predicted"/>
<keyword evidence="3" id="KW-1185">Reference proteome</keyword>
<dbReference type="InterPro" id="IPR010982">
    <property type="entry name" value="Lambda_DNA-bd_dom_sf"/>
</dbReference>
<evidence type="ECO:0000313" key="3">
    <source>
        <dbReference type="Proteomes" id="UP000199182"/>
    </source>
</evidence>
<dbReference type="AlphaFoldDB" id="A0A1G9Y5S1"/>
<organism evidence="2 3">
    <name type="scientific">Acetanaerobacterium elongatum</name>
    <dbReference type="NCBI Taxonomy" id="258515"/>
    <lineage>
        <taxon>Bacteria</taxon>
        <taxon>Bacillati</taxon>
        <taxon>Bacillota</taxon>
        <taxon>Clostridia</taxon>
        <taxon>Eubacteriales</taxon>
        <taxon>Oscillospiraceae</taxon>
        <taxon>Acetanaerobacterium</taxon>
    </lineage>
</organism>
<dbReference type="EMBL" id="FNID01000010">
    <property type="protein sequence ID" value="SDN04370.1"/>
    <property type="molecule type" value="Genomic_DNA"/>
</dbReference>
<accession>A0A1G9Y5S1</accession>
<evidence type="ECO:0000259" key="1">
    <source>
        <dbReference type="PROSITE" id="PS50943"/>
    </source>
</evidence>
<dbReference type="CDD" id="cd00093">
    <property type="entry name" value="HTH_XRE"/>
    <property type="match status" value="1"/>
</dbReference>
<feature type="domain" description="HTH cro/C1-type" evidence="1">
    <location>
        <begin position="25"/>
        <end position="69"/>
    </location>
</feature>
<evidence type="ECO:0000313" key="2">
    <source>
        <dbReference type="EMBL" id="SDN04370.1"/>
    </source>
</evidence>
<dbReference type="RefSeq" id="WP_092639068.1">
    <property type="nucleotide sequence ID" value="NZ_FNID01000010.1"/>
</dbReference>
<dbReference type="STRING" id="258515.SAMN05192585_11024"/>
<dbReference type="Gene3D" id="1.10.260.40">
    <property type="entry name" value="lambda repressor-like DNA-binding domains"/>
    <property type="match status" value="1"/>
</dbReference>
<dbReference type="PROSITE" id="PS50943">
    <property type="entry name" value="HTH_CROC1"/>
    <property type="match status" value="1"/>
</dbReference>
<dbReference type="Pfam" id="PF01381">
    <property type="entry name" value="HTH_3"/>
    <property type="match status" value="1"/>
</dbReference>
<reference evidence="2 3" key="1">
    <citation type="submission" date="2016-10" db="EMBL/GenBank/DDBJ databases">
        <authorList>
            <person name="de Groot N.N."/>
        </authorList>
    </citation>
    <scope>NUCLEOTIDE SEQUENCE [LARGE SCALE GENOMIC DNA]</scope>
    <source>
        <strain evidence="2 3">CGMCC 1.5012</strain>
    </source>
</reference>
<dbReference type="GO" id="GO:0003677">
    <property type="term" value="F:DNA binding"/>
    <property type="evidence" value="ECO:0007669"/>
    <property type="project" value="InterPro"/>
</dbReference>
<dbReference type="InterPro" id="IPR001387">
    <property type="entry name" value="Cro/C1-type_HTH"/>
</dbReference>
<dbReference type="Proteomes" id="UP000199182">
    <property type="component" value="Unassembled WGS sequence"/>
</dbReference>
<dbReference type="SMART" id="SM00530">
    <property type="entry name" value="HTH_XRE"/>
    <property type="match status" value="1"/>
</dbReference>
<sequence length="129" mass="14540">MAGEFGKFIDDKRRGRAAGGGDILLKDIATAMGTTATYLSDIVKGRRNPPEMTMLNKIAEVLHLSSQETKELYDLAGRERNEAAPDLPDYLMDKEIPHVRAALRRASEKKLGDDFWKKVFDEIDKEDKD</sequence>
<dbReference type="SUPFAM" id="SSF47413">
    <property type="entry name" value="lambda repressor-like DNA-binding domains"/>
    <property type="match status" value="1"/>
</dbReference>